<keyword evidence="7" id="KW-0812">Transmembrane</keyword>
<gene>
    <name evidence="9" type="ORF">ECPE_LOCUS13958</name>
</gene>
<evidence type="ECO:0000256" key="4">
    <source>
        <dbReference type="ARBA" id="ARBA00023004"/>
    </source>
</evidence>
<dbReference type="Proteomes" id="UP000272942">
    <property type="component" value="Unassembled WGS sequence"/>
</dbReference>
<dbReference type="AlphaFoldDB" id="A0A183B423"/>
<evidence type="ECO:0000313" key="11">
    <source>
        <dbReference type="WBParaSite" id="ECPE_0001399801-mRNA-1"/>
    </source>
</evidence>
<dbReference type="Gene3D" id="3.20.20.70">
    <property type="entry name" value="Aldolase class I"/>
    <property type="match status" value="1"/>
</dbReference>
<evidence type="ECO:0000313" key="9">
    <source>
        <dbReference type="EMBL" id="VDP91230.1"/>
    </source>
</evidence>
<keyword evidence="10" id="KW-1185">Reference proteome</keyword>
<proteinExistence type="predicted"/>
<evidence type="ECO:0000256" key="1">
    <source>
        <dbReference type="ARBA" id="ARBA00005046"/>
    </source>
</evidence>
<keyword evidence="5" id="KW-0411">Iron-sulfur</keyword>
<dbReference type="InterPro" id="IPR058240">
    <property type="entry name" value="rSAM_sf"/>
</dbReference>
<evidence type="ECO:0000256" key="7">
    <source>
        <dbReference type="SAM" id="Phobius"/>
    </source>
</evidence>
<keyword evidence="4" id="KW-0408">Iron</keyword>
<dbReference type="WBParaSite" id="ECPE_0001399801-mRNA-1">
    <property type="protein sequence ID" value="ECPE_0001399801-mRNA-1"/>
    <property type="gene ID" value="ECPE_0001399801"/>
</dbReference>
<reference evidence="9 10" key="2">
    <citation type="submission" date="2018-11" db="EMBL/GenBank/DDBJ databases">
        <authorList>
            <consortium name="Pathogen Informatics"/>
        </authorList>
    </citation>
    <scope>NUCLEOTIDE SEQUENCE [LARGE SCALE GENOMIC DNA]</scope>
    <source>
        <strain evidence="9 10">Egypt</strain>
    </source>
</reference>
<keyword evidence="3" id="KW-0479">Metal-binding</keyword>
<protein>
    <submittedName>
        <fullName evidence="11">Radical_SAM domain-containing protein</fullName>
    </submittedName>
</protein>
<dbReference type="PANTHER" id="PTHR22960">
    <property type="entry name" value="MOLYBDOPTERIN COFACTOR SYNTHESIS PROTEIN A"/>
    <property type="match status" value="1"/>
</dbReference>
<dbReference type="GO" id="GO:0061799">
    <property type="term" value="F:cyclic pyranopterin monophosphate synthase activity"/>
    <property type="evidence" value="ECO:0007669"/>
    <property type="project" value="TreeGrafter"/>
</dbReference>
<evidence type="ECO:0000259" key="8">
    <source>
        <dbReference type="PROSITE" id="PS51918"/>
    </source>
</evidence>
<feature type="transmembrane region" description="Helical" evidence="7">
    <location>
        <begin position="279"/>
        <end position="299"/>
    </location>
</feature>
<reference evidence="11" key="1">
    <citation type="submission" date="2016-06" db="UniProtKB">
        <authorList>
            <consortium name="WormBaseParasite"/>
        </authorList>
    </citation>
    <scope>IDENTIFICATION</scope>
</reference>
<dbReference type="PROSITE" id="PS51918">
    <property type="entry name" value="RADICAL_SAM"/>
    <property type="match status" value="1"/>
</dbReference>
<dbReference type="InterPro" id="IPR050105">
    <property type="entry name" value="MoCo_biosynth_MoaA/MoaC"/>
</dbReference>
<feature type="domain" description="Radical SAM core" evidence="8">
    <location>
        <begin position="26"/>
        <end position="245"/>
    </location>
</feature>
<dbReference type="GO" id="GO:0051536">
    <property type="term" value="F:iron-sulfur cluster binding"/>
    <property type="evidence" value="ECO:0007669"/>
    <property type="project" value="UniProtKB-KW"/>
</dbReference>
<dbReference type="SUPFAM" id="SSF102114">
    <property type="entry name" value="Radical SAM enzymes"/>
    <property type="match status" value="1"/>
</dbReference>
<evidence type="ECO:0000313" key="10">
    <source>
        <dbReference type="Proteomes" id="UP000272942"/>
    </source>
</evidence>
<keyword evidence="7" id="KW-0472">Membrane</keyword>
<organism evidence="11">
    <name type="scientific">Echinostoma caproni</name>
    <dbReference type="NCBI Taxonomy" id="27848"/>
    <lineage>
        <taxon>Eukaryota</taxon>
        <taxon>Metazoa</taxon>
        <taxon>Spiralia</taxon>
        <taxon>Lophotrochozoa</taxon>
        <taxon>Platyhelminthes</taxon>
        <taxon>Trematoda</taxon>
        <taxon>Digenea</taxon>
        <taxon>Plagiorchiida</taxon>
        <taxon>Echinostomata</taxon>
        <taxon>Echinostomatoidea</taxon>
        <taxon>Echinostomatidae</taxon>
        <taxon>Echinostoma</taxon>
    </lineage>
</organism>
<sequence>MSPYVLFQRSASTIGPLQQGGDQSLQSSPVPTDAYIRSDAFGLYCKPRVEQKHFEANKTSWTVDELQFLAAYFVSRGVTKIRLTGGEPLLCGDLEDLIGSLHALRSLNSPVGGLRHISMTTNGVTFSRKAADLKAAGLNSVNISLDSLRADRVRRLTGFPVLKHTISAIYAALEHEYNPVKVNCVLIRGFNDDELTDFVKMTEKLPIEVRFIEYMPFAGNQWEQKKMIPFLEMMQDVRVHYPNLEVVPAQSDSTAKVMNGDVGIGKMQANLKISLLSRWLTWESFFSILVILPLIYCLYR</sequence>
<dbReference type="GO" id="GO:0006777">
    <property type="term" value="P:Mo-molybdopterin cofactor biosynthetic process"/>
    <property type="evidence" value="ECO:0007669"/>
    <property type="project" value="UniProtKB-KW"/>
</dbReference>
<dbReference type="PANTHER" id="PTHR22960:SF0">
    <property type="entry name" value="MOLYBDENUM COFACTOR BIOSYNTHESIS PROTEIN 1"/>
    <property type="match status" value="1"/>
</dbReference>
<dbReference type="InterPro" id="IPR013785">
    <property type="entry name" value="Aldolase_TIM"/>
</dbReference>
<comment type="pathway">
    <text evidence="1">Cofactor biosynthesis; molybdopterin biosynthesis.</text>
</comment>
<accession>A0A183B423</accession>
<keyword evidence="2" id="KW-0949">S-adenosyl-L-methionine</keyword>
<dbReference type="GO" id="GO:0061798">
    <property type="term" value="F:GTP 3',8'-cyclase activity"/>
    <property type="evidence" value="ECO:0007669"/>
    <property type="project" value="TreeGrafter"/>
</dbReference>
<evidence type="ECO:0000256" key="6">
    <source>
        <dbReference type="ARBA" id="ARBA00023150"/>
    </source>
</evidence>
<dbReference type="CDD" id="cd01335">
    <property type="entry name" value="Radical_SAM"/>
    <property type="match status" value="1"/>
</dbReference>
<evidence type="ECO:0000256" key="3">
    <source>
        <dbReference type="ARBA" id="ARBA00022723"/>
    </source>
</evidence>
<dbReference type="InterPro" id="IPR007197">
    <property type="entry name" value="rSAM"/>
</dbReference>
<keyword evidence="6" id="KW-0501">Molybdenum cofactor biosynthesis</keyword>
<dbReference type="EMBL" id="UZAN01056382">
    <property type="protein sequence ID" value="VDP91230.1"/>
    <property type="molecule type" value="Genomic_DNA"/>
</dbReference>
<dbReference type="Pfam" id="PF04055">
    <property type="entry name" value="Radical_SAM"/>
    <property type="match status" value="1"/>
</dbReference>
<name>A0A183B423_9TREM</name>
<dbReference type="OrthoDB" id="429626at2759"/>
<evidence type="ECO:0000256" key="5">
    <source>
        <dbReference type="ARBA" id="ARBA00023014"/>
    </source>
</evidence>
<evidence type="ECO:0000256" key="2">
    <source>
        <dbReference type="ARBA" id="ARBA00022691"/>
    </source>
</evidence>
<dbReference type="GO" id="GO:0046872">
    <property type="term" value="F:metal ion binding"/>
    <property type="evidence" value="ECO:0007669"/>
    <property type="project" value="UniProtKB-KW"/>
</dbReference>
<keyword evidence="7" id="KW-1133">Transmembrane helix</keyword>